<dbReference type="Gene3D" id="3.30.40.10">
    <property type="entry name" value="Zinc/RING finger domain, C3HC4 (zinc finger)"/>
    <property type="match status" value="2"/>
</dbReference>
<evidence type="ECO:0000256" key="1">
    <source>
        <dbReference type="ARBA" id="ARBA00022723"/>
    </source>
</evidence>
<feature type="region of interest" description="Disordered" evidence="5">
    <location>
        <begin position="685"/>
        <end position="708"/>
    </location>
</feature>
<keyword evidence="2 4" id="KW-0863">Zinc-finger</keyword>
<protein>
    <recommendedName>
        <fullName evidence="6">PHD-type domain-containing protein</fullName>
    </recommendedName>
</protein>
<keyword evidence="8" id="KW-1185">Reference proteome</keyword>
<dbReference type="InterPro" id="IPR019787">
    <property type="entry name" value="Znf_PHD-finger"/>
</dbReference>
<dbReference type="InterPro" id="IPR013083">
    <property type="entry name" value="Znf_RING/FYVE/PHD"/>
</dbReference>
<dbReference type="EMBL" id="JAVRRJ010000004">
    <property type="protein sequence ID" value="KAK5085338.1"/>
    <property type="molecule type" value="Genomic_DNA"/>
</dbReference>
<feature type="region of interest" description="Disordered" evidence="5">
    <location>
        <begin position="314"/>
        <end position="334"/>
    </location>
</feature>
<dbReference type="PROSITE" id="PS01359">
    <property type="entry name" value="ZF_PHD_1"/>
    <property type="match status" value="1"/>
</dbReference>
<dbReference type="InterPro" id="IPR011011">
    <property type="entry name" value="Znf_FYVE_PHD"/>
</dbReference>
<feature type="region of interest" description="Disordered" evidence="5">
    <location>
        <begin position="949"/>
        <end position="968"/>
    </location>
</feature>
<dbReference type="CDD" id="cd15534">
    <property type="entry name" value="PHD2_PHF12_Rco1"/>
    <property type="match status" value="1"/>
</dbReference>
<evidence type="ECO:0000256" key="2">
    <source>
        <dbReference type="ARBA" id="ARBA00022771"/>
    </source>
</evidence>
<feature type="compositionally biased region" description="Low complexity" evidence="5">
    <location>
        <begin position="952"/>
        <end position="961"/>
    </location>
</feature>
<dbReference type="SUPFAM" id="SSF57903">
    <property type="entry name" value="FYVE/PHD zinc finger"/>
    <property type="match status" value="2"/>
</dbReference>
<evidence type="ECO:0000259" key="6">
    <source>
        <dbReference type="PROSITE" id="PS50016"/>
    </source>
</evidence>
<evidence type="ECO:0000256" key="5">
    <source>
        <dbReference type="SAM" id="MobiDB-lite"/>
    </source>
</evidence>
<evidence type="ECO:0000313" key="8">
    <source>
        <dbReference type="Proteomes" id="UP001309876"/>
    </source>
</evidence>
<dbReference type="Pfam" id="PF00628">
    <property type="entry name" value="PHD"/>
    <property type="match status" value="2"/>
</dbReference>
<evidence type="ECO:0000313" key="7">
    <source>
        <dbReference type="EMBL" id="KAK5085338.1"/>
    </source>
</evidence>
<dbReference type="GO" id="GO:0008270">
    <property type="term" value="F:zinc ion binding"/>
    <property type="evidence" value="ECO:0007669"/>
    <property type="project" value="UniProtKB-KW"/>
</dbReference>
<dbReference type="PROSITE" id="PS50016">
    <property type="entry name" value="ZF_PHD_2"/>
    <property type="match status" value="2"/>
</dbReference>
<dbReference type="Proteomes" id="UP001309876">
    <property type="component" value="Unassembled WGS sequence"/>
</dbReference>
<dbReference type="SMART" id="SM00249">
    <property type="entry name" value="PHD"/>
    <property type="match status" value="2"/>
</dbReference>
<feature type="compositionally biased region" description="Low complexity" evidence="5">
    <location>
        <begin position="428"/>
        <end position="443"/>
    </location>
</feature>
<reference evidence="7 8" key="1">
    <citation type="submission" date="2023-08" db="EMBL/GenBank/DDBJ databases">
        <title>Black Yeasts Isolated from many extreme environments.</title>
        <authorList>
            <person name="Coleine C."/>
            <person name="Stajich J.E."/>
            <person name="Selbmann L."/>
        </authorList>
    </citation>
    <scope>NUCLEOTIDE SEQUENCE [LARGE SCALE GENOMIC DNA]</scope>
    <source>
        <strain evidence="7 8">CCFEE 5910</strain>
    </source>
</reference>
<feature type="compositionally biased region" description="Polar residues" evidence="5">
    <location>
        <begin position="1142"/>
        <end position="1151"/>
    </location>
</feature>
<dbReference type="PANTHER" id="PTHR47636">
    <property type="entry name" value="TRANSCRIPTIONAL REGULATORY PROTEIN RCO1"/>
    <property type="match status" value="1"/>
</dbReference>
<dbReference type="PANTHER" id="PTHR47636:SF1">
    <property type="entry name" value="TRANSCRIPTIONAL REGULATORY PROTEIN RCO1"/>
    <property type="match status" value="1"/>
</dbReference>
<organism evidence="7 8">
    <name type="scientific">Lithohypha guttulata</name>
    <dbReference type="NCBI Taxonomy" id="1690604"/>
    <lineage>
        <taxon>Eukaryota</taxon>
        <taxon>Fungi</taxon>
        <taxon>Dikarya</taxon>
        <taxon>Ascomycota</taxon>
        <taxon>Pezizomycotina</taxon>
        <taxon>Eurotiomycetes</taxon>
        <taxon>Chaetothyriomycetidae</taxon>
        <taxon>Chaetothyriales</taxon>
        <taxon>Trichomeriaceae</taxon>
        <taxon>Lithohypha</taxon>
    </lineage>
</organism>
<dbReference type="GO" id="GO:0032221">
    <property type="term" value="C:Rpd3S complex"/>
    <property type="evidence" value="ECO:0007669"/>
    <property type="project" value="TreeGrafter"/>
</dbReference>
<feature type="compositionally biased region" description="Basic and acidic residues" evidence="5">
    <location>
        <begin position="614"/>
        <end position="627"/>
    </location>
</feature>
<feature type="region of interest" description="Disordered" evidence="5">
    <location>
        <begin position="1"/>
        <end position="52"/>
    </location>
</feature>
<feature type="compositionally biased region" description="Polar residues" evidence="5">
    <location>
        <begin position="218"/>
        <end position="231"/>
    </location>
</feature>
<feature type="compositionally biased region" description="Polar residues" evidence="5">
    <location>
        <begin position="480"/>
        <end position="494"/>
    </location>
</feature>
<dbReference type="InterPro" id="IPR019786">
    <property type="entry name" value="Zinc_finger_PHD-type_CS"/>
</dbReference>
<feature type="region of interest" description="Disordered" evidence="5">
    <location>
        <begin position="218"/>
        <end position="238"/>
    </location>
</feature>
<dbReference type="InterPro" id="IPR001965">
    <property type="entry name" value="Znf_PHD"/>
</dbReference>
<name>A0AAN7SZZ7_9EURO</name>
<accession>A0AAN7SZZ7</accession>
<feature type="compositionally biased region" description="Polar residues" evidence="5">
    <location>
        <begin position="360"/>
        <end position="385"/>
    </location>
</feature>
<keyword evidence="1" id="KW-0479">Metal-binding</keyword>
<evidence type="ECO:0000256" key="3">
    <source>
        <dbReference type="ARBA" id="ARBA00022833"/>
    </source>
</evidence>
<keyword evidence="3" id="KW-0862">Zinc</keyword>
<feature type="compositionally biased region" description="Low complexity" evidence="5">
    <location>
        <begin position="1"/>
        <end position="17"/>
    </location>
</feature>
<proteinExistence type="predicted"/>
<sequence length="1178" mass="130534">MSSIRSLRNNRSSRYSSPATFASNHQEPEPAAQETIEVQPPQNGVERLPQSRLDHWVEPVVRHGVASFEDTKGLERVGVLEHMQPLGVAPNPKLLSRLKVNLSRPSASARGTPGQSEGVASPSVEPASAKDDAPSPVIDPELLIETPPLPLQPLPQTYHEPQPQLATFPQSTPPPVSDSFPQLSSPVIMSPPRGRPAKKEVEEMRVYGDENAVSPAFTNTSRQSRASPRHSSIQEHQKEERFKGYIRSAISKASQEGKDDVVSGLTSVLAEAGRDELLTALENISKYKGSVRVEQFKVFKHYIKKGIRKHRRNSSLYNYNNNDDDNDSNPSIPALSQQTPVAYVSSFHANIKKPSPVGSPKQSDTVTRSPLTLRTTFPDVSNNVSPPKLFLHSPSQTEHAPMDIPPSQHDESFPVLPQKRTPRKRRSSSTSSLSSAISVASSLEPVPNLLPGSNIRDQSSEAKPARSAGSRQAPIRAASSRATRLSGTDQQQTDLSQFEARNTKNLNIVNNNSEAKRRKLLNRIATVPDYDQAEVDRRRREFDRNLKRDVREGRETVHLRRPISIPEGEDDLTSITVEPRPPPPVIHPNSLVHATAQASSPATAEFPAVNGTSKKRDYDEFTRDDLSSRLSTPDTISSTDLPAPHIVNRLSSAAPSSRAPTPRAAKNGQMKSTQLIKGRTSLRTMISPKKPKNDGSSTGVIRAGPENDMVMTNGTDADAEENQNEDECRACGDAGLLVLCESCPNSFHPGCLEPPLDPDDPKLAEDQKWYCPLCEAKRRPETAKSDGFMSELISNVSDAYPKAYNLPQDIRDYFENVSTGADGEYVEAIVPPTNKKWPLRADNNGAVKLPNYKDIRDRQGNLRFCYKCGKGTDGERDMMPCDYCPKEWHLDCLDPPAPVVPKRIGADGKAPPPWRCPLHVDHDMIEISRAGGLETGMLGRIPRLRRPRRQVRSVQQSTSRPLYPNNGVIDIEHEPESEVTLKEIDMQGTVQKIPEKGIRLDFIAKANRDRYNEYVNKDARGIVSHQTWAKSWLPDHPRFRDQPAPLTSDITTPEQQEQRSRFCSLSLPDQQVILSLSDLKNSTNSTNGLNRSTTDRYMDDLVNVLIAEAPAEVSRQTNMSEVERLTVLEDLIKRRKDILTRASTNSGTTQADLPPMQTKSKKVDTPKVNGTLGHDHSE</sequence>
<feature type="compositionally biased region" description="Polar residues" evidence="5">
    <location>
        <begin position="628"/>
        <end position="640"/>
    </location>
</feature>
<comment type="caution">
    <text evidence="7">The sequence shown here is derived from an EMBL/GenBank/DDBJ whole genome shotgun (WGS) entry which is preliminary data.</text>
</comment>
<feature type="region of interest" description="Disordered" evidence="5">
    <location>
        <begin position="104"/>
        <end position="196"/>
    </location>
</feature>
<feature type="region of interest" description="Disordered" evidence="5">
    <location>
        <begin position="352"/>
        <end position="494"/>
    </location>
</feature>
<feature type="domain" description="PHD-type" evidence="6">
    <location>
        <begin position="862"/>
        <end position="922"/>
    </location>
</feature>
<evidence type="ECO:0000256" key="4">
    <source>
        <dbReference type="PROSITE-ProRule" id="PRU00146"/>
    </source>
</evidence>
<dbReference type="GO" id="GO:0006357">
    <property type="term" value="P:regulation of transcription by RNA polymerase II"/>
    <property type="evidence" value="ECO:0007669"/>
    <property type="project" value="TreeGrafter"/>
</dbReference>
<feature type="region of interest" description="Disordered" evidence="5">
    <location>
        <begin position="599"/>
        <end position="671"/>
    </location>
</feature>
<gene>
    <name evidence="7" type="ORF">LTR05_004622</name>
</gene>
<feature type="domain" description="PHD-type" evidence="6">
    <location>
        <begin position="725"/>
        <end position="777"/>
    </location>
</feature>
<feature type="compositionally biased region" description="Low complexity" evidence="5">
    <location>
        <begin position="649"/>
        <end position="665"/>
    </location>
</feature>
<feature type="region of interest" description="Disordered" evidence="5">
    <location>
        <begin position="1142"/>
        <end position="1178"/>
    </location>
</feature>
<dbReference type="InterPro" id="IPR052819">
    <property type="entry name" value="Chromatin_regulatory_protein"/>
</dbReference>
<dbReference type="AlphaFoldDB" id="A0AAN7SZZ7"/>